<sequence length="650" mass="68246">MQSDSAYAGYAGSYLKRDAEQDTGLQFMVGPGGQAAIIGDQLPGNAPGPQVPISQGIPNPDGTPAAIPLSSTLTSSDPSATIVQVTETSSLAGITTDPTLPTTPSQPSAPVSVAASNSPSDTAPMLTSAITSSLIPVSSTGDSATGSIGPSHQTTMPSAVSSETVTTSPPIYAGIILGVIAGIACLTALVAWGIRVRAYTKRRRLYGDADVPWARPTEEAGETTLDRSNLDSVSRDDLAQGQAWQPTDRDVGEPRRSGSYLTGSLDISRSILTHVHDPYPRRPTSGNVYQPCSFLPSIKPLREGPYPTAAPLPSYLQNAELSSCGSVDDSSSAHSLGPLRVANLMPGDQSAASSRATSALGMNSSSYSATCESENRSGMHSSLSRSTLDQCSLSVRSWSGLSSEFNSGEANEKSGSRCGLATGQAPEGWTTSLKTIFNTVASNLSIRNGTNKNNEDSLTPAPRRSIRRSMISSSRGDDKMAYPEPELLSGISSASRADTVASHQSQLTPGMTKHSRADQLRRGLLSRSTTQSRQLYTPEESLSRASSIYSNSSVALSLTCQDYTSCIPPSRNSTASSKSTCKAASKQSPNSADALARPPAITRVSSTGCSLGSSQLTNIEEASQRALIDRRWKTRRNEMEYGAEGEEKDV</sequence>
<feature type="compositionally biased region" description="Polar residues" evidence="1">
    <location>
        <begin position="603"/>
        <end position="612"/>
    </location>
</feature>
<evidence type="ECO:0000313" key="3">
    <source>
        <dbReference type="EMBL" id="PFH50372.1"/>
    </source>
</evidence>
<feature type="region of interest" description="Disordered" evidence="1">
    <location>
        <begin position="404"/>
        <end position="424"/>
    </location>
</feature>
<feature type="region of interest" description="Disordered" evidence="1">
    <location>
        <begin position="569"/>
        <end position="612"/>
    </location>
</feature>
<feature type="compositionally biased region" description="Basic and acidic residues" evidence="1">
    <location>
        <begin position="247"/>
        <end position="256"/>
    </location>
</feature>
<feature type="compositionally biased region" description="Polar residues" evidence="1">
    <location>
        <begin position="90"/>
        <end position="100"/>
    </location>
</feature>
<protein>
    <submittedName>
        <fullName evidence="3">Uncharacterized protein</fullName>
    </submittedName>
</protein>
<feature type="transmembrane region" description="Helical" evidence="2">
    <location>
        <begin position="171"/>
        <end position="194"/>
    </location>
</feature>
<keyword evidence="4" id="KW-1185">Reference proteome</keyword>
<dbReference type="STRING" id="703135.A0A2A9NRR6"/>
<evidence type="ECO:0000256" key="1">
    <source>
        <dbReference type="SAM" id="MobiDB-lite"/>
    </source>
</evidence>
<keyword evidence="2" id="KW-0472">Membrane</keyword>
<organism evidence="3 4">
    <name type="scientific">Amanita thiersii Skay4041</name>
    <dbReference type="NCBI Taxonomy" id="703135"/>
    <lineage>
        <taxon>Eukaryota</taxon>
        <taxon>Fungi</taxon>
        <taxon>Dikarya</taxon>
        <taxon>Basidiomycota</taxon>
        <taxon>Agaricomycotina</taxon>
        <taxon>Agaricomycetes</taxon>
        <taxon>Agaricomycetidae</taxon>
        <taxon>Agaricales</taxon>
        <taxon>Pluteineae</taxon>
        <taxon>Amanitaceae</taxon>
        <taxon>Amanita</taxon>
    </lineage>
</organism>
<evidence type="ECO:0000256" key="2">
    <source>
        <dbReference type="SAM" id="Phobius"/>
    </source>
</evidence>
<feature type="compositionally biased region" description="Basic and acidic residues" evidence="1">
    <location>
        <begin position="224"/>
        <end position="238"/>
    </location>
</feature>
<feature type="region of interest" description="Disordered" evidence="1">
    <location>
        <begin position="217"/>
        <end position="261"/>
    </location>
</feature>
<feature type="compositionally biased region" description="Polar residues" evidence="1">
    <location>
        <begin position="526"/>
        <end position="535"/>
    </location>
</feature>
<name>A0A2A9NRR6_9AGAR</name>
<dbReference type="EMBL" id="KZ302005">
    <property type="protein sequence ID" value="PFH50372.1"/>
    <property type="molecule type" value="Genomic_DNA"/>
</dbReference>
<accession>A0A2A9NRR6</accession>
<dbReference type="Proteomes" id="UP000242287">
    <property type="component" value="Unassembled WGS sequence"/>
</dbReference>
<evidence type="ECO:0000313" key="4">
    <source>
        <dbReference type="Proteomes" id="UP000242287"/>
    </source>
</evidence>
<dbReference type="AlphaFoldDB" id="A0A2A9NRR6"/>
<proteinExistence type="predicted"/>
<feature type="compositionally biased region" description="Low complexity" evidence="1">
    <location>
        <begin position="102"/>
        <end position="120"/>
    </location>
</feature>
<keyword evidence="2" id="KW-1133">Transmembrane helix</keyword>
<feature type="region of interest" description="Disordered" evidence="1">
    <location>
        <begin position="365"/>
        <end position="385"/>
    </location>
</feature>
<gene>
    <name evidence="3" type="ORF">AMATHDRAFT_4024</name>
</gene>
<feature type="region of interest" description="Disordered" evidence="1">
    <location>
        <begin position="90"/>
        <end position="120"/>
    </location>
</feature>
<keyword evidence="2" id="KW-0812">Transmembrane</keyword>
<feature type="compositionally biased region" description="Low complexity" evidence="1">
    <location>
        <begin position="573"/>
        <end position="588"/>
    </location>
</feature>
<feature type="compositionally biased region" description="Polar residues" evidence="1">
    <location>
        <begin position="490"/>
        <end position="509"/>
    </location>
</feature>
<reference evidence="3 4" key="1">
    <citation type="submission" date="2014-02" db="EMBL/GenBank/DDBJ databases">
        <title>Transposable element dynamics among asymbiotic and ectomycorrhizal Amanita fungi.</title>
        <authorList>
            <consortium name="DOE Joint Genome Institute"/>
            <person name="Hess J."/>
            <person name="Skrede I."/>
            <person name="Wolfe B."/>
            <person name="LaButti K."/>
            <person name="Ohm R.A."/>
            <person name="Grigoriev I.V."/>
            <person name="Pringle A."/>
        </authorList>
    </citation>
    <scope>NUCLEOTIDE SEQUENCE [LARGE SCALE GENOMIC DNA]</scope>
    <source>
        <strain evidence="3 4">SKay4041</strain>
    </source>
</reference>
<feature type="region of interest" description="Disordered" evidence="1">
    <location>
        <begin position="446"/>
        <end position="540"/>
    </location>
</feature>
<dbReference type="OrthoDB" id="3061923at2759"/>